<dbReference type="Pfam" id="PF00682">
    <property type="entry name" value="HMGL-like"/>
    <property type="match status" value="1"/>
</dbReference>
<dbReference type="InterPro" id="IPR050073">
    <property type="entry name" value="2-IPM_HCS-like"/>
</dbReference>
<protein>
    <submittedName>
        <fullName evidence="3">Aldolase catalytic domain-containing protein</fullName>
    </submittedName>
</protein>
<dbReference type="PANTHER" id="PTHR10277">
    <property type="entry name" value="HOMOCITRATE SYNTHASE-RELATED"/>
    <property type="match status" value="1"/>
</dbReference>
<reference evidence="3" key="2">
    <citation type="submission" date="2021-04" db="EMBL/GenBank/DDBJ databases">
        <authorList>
            <person name="Gilroy R."/>
        </authorList>
    </citation>
    <scope>NUCLEOTIDE SEQUENCE</scope>
    <source>
        <strain evidence="3">ChiBcec8-14828</strain>
    </source>
</reference>
<evidence type="ECO:0000313" key="3">
    <source>
        <dbReference type="EMBL" id="HJB40724.1"/>
    </source>
</evidence>
<dbReference type="CDD" id="cd07944">
    <property type="entry name" value="DRE_TIM_HOA_like"/>
    <property type="match status" value="1"/>
</dbReference>
<dbReference type="Gene3D" id="3.20.20.70">
    <property type="entry name" value="Aldolase class I"/>
    <property type="match status" value="1"/>
</dbReference>
<name>A0A9D2M4W5_9FIRM</name>
<proteinExistence type="predicted"/>
<dbReference type="Proteomes" id="UP000824209">
    <property type="component" value="Unassembled WGS sequence"/>
</dbReference>
<dbReference type="AlphaFoldDB" id="A0A9D2M4W5"/>
<dbReference type="GO" id="GO:0009098">
    <property type="term" value="P:L-leucine biosynthetic process"/>
    <property type="evidence" value="ECO:0007669"/>
    <property type="project" value="TreeGrafter"/>
</dbReference>
<sequence length="524" mass="60848">MNKLHVLDCTLRDGGYCNEWRFGKQNIRKIIQSLTDAEIDVIECGFLTNRVDYHEDVTKFTDLHQVTEFLPAQRGRKKYVVMLNYGEYDVDKIPDRQEGMIDGIRVAFHKKDLKESMELCRRLKAKGYIVFVQAMVSLCYTDQEFMDLIGMVNEFEPYAFYIVDSFGMMKQKNLLRLFYMIEHNLKDNIWIGFHSHNNMQLAYSNAQALVEVQTNRNLVVDSSVYGMGRGAGNLNTELFIEYLNETIGTKYSLKPLLNVIDEILNHFYEKNYWGYSLPNYISAVHCAHPNYSTYWAEKNTLTVEAIDELFSLMPQDKRFEFDKEYAEKLYLQYMESGVQHTAHNDEFVKSVKDQTILLIAPGKSVEVEQEKIKEYVKAHPCVVMSVNFNYQHLDADYLFVSNNRRMKELADHQGKKLIVTSNIASEDVYMKVDYFSLLTPYEAVRDNAGMMAIQFLINSGAKEIVLAGFDGYSKDSSSNYVVEYMEHLMNSAKREAQNEAMRKLIAEHAKQVKIQFLTQTLLND</sequence>
<dbReference type="Gene3D" id="3.90.1480.10">
    <property type="entry name" value="Alpha-2,3-sialyltransferase"/>
    <property type="match status" value="1"/>
</dbReference>
<evidence type="ECO:0000256" key="1">
    <source>
        <dbReference type="ARBA" id="ARBA00023211"/>
    </source>
</evidence>
<dbReference type="EMBL" id="DWYA01000090">
    <property type="protein sequence ID" value="HJB40724.1"/>
    <property type="molecule type" value="Genomic_DNA"/>
</dbReference>
<dbReference type="PANTHER" id="PTHR10277:SF9">
    <property type="entry name" value="2-ISOPROPYLMALATE SYNTHASE 1, CHLOROPLASTIC-RELATED"/>
    <property type="match status" value="1"/>
</dbReference>
<evidence type="ECO:0000313" key="4">
    <source>
        <dbReference type="Proteomes" id="UP000824209"/>
    </source>
</evidence>
<accession>A0A9D2M4W5</accession>
<comment type="caution">
    <text evidence="3">The sequence shown here is derived from an EMBL/GenBank/DDBJ whole genome shotgun (WGS) entry which is preliminary data.</text>
</comment>
<evidence type="ECO:0000259" key="2">
    <source>
        <dbReference type="Pfam" id="PF00682"/>
    </source>
</evidence>
<keyword evidence="1" id="KW-0464">Manganese</keyword>
<reference evidence="3" key="1">
    <citation type="journal article" date="2021" name="PeerJ">
        <title>Extensive microbial diversity within the chicken gut microbiome revealed by metagenomics and culture.</title>
        <authorList>
            <person name="Gilroy R."/>
            <person name="Ravi A."/>
            <person name="Getino M."/>
            <person name="Pursley I."/>
            <person name="Horton D.L."/>
            <person name="Alikhan N.F."/>
            <person name="Baker D."/>
            <person name="Gharbi K."/>
            <person name="Hall N."/>
            <person name="Watson M."/>
            <person name="Adriaenssens E.M."/>
            <person name="Foster-Nyarko E."/>
            <person name="Jarju S."/>
            <person name="Secka A."/>
            <person name="Antonio M."/>
            <person name="Oren A."/>
            <person name="Chaudhuri R.R."/>
            <person name="La Ragione R."/>
            <person name="Hildebrand F."/>
            <person name="Pallen M.J."/>
        </authorList>
    </citation>
    <scope>NUCLEOTIDE SEQUENCE</scope>
    <source>
        <strain evidence="3">ChiBcec8-14828</strain>
    </source>
</reference>
<organism evidence="3 4">
    <name type="scientific">Candidatus Ruthenibacterium avium</name>
    <dbReference type="NCBI Taxonomy" id="2838751"/>
    <lineage>
        <taxon>Bacteria</taxon>
        <taxon>Bacillati</taxon>
        <taxon>Bacillota</taxon>
        <taxon>Clostridia</taxon>
        <taxon>Eubacteriales</taxon>
        <taxon>Oscillospiraceae</taxon>
        <taxon>Ruthenibacterium</taxon>
    </lineage>
</organism>
<dbReference type="GO" id="GO:0003852">
    <property type="term" value="F:2-isopropylmalate synthase activity"/>
    <property type="evidence" value="ECO:0007669"/>
    <property type="project" value="TreeGrafter"/>
</dbReference>
<dbReference type="InterPro" id="IPR000891">
    <property type="entry name" value="PYR_CT"/>
</dbReference>
<gene>
    <name evidence="3" type="ORF">H9943_10070</name>
</gene>
<dbReference type="SUPFAM" id="SSF51569">
    <property type="entry name" value="Aldolase"/>
    <property type="match status" value="1"/>
</dbReference>
<dbReference type="InterPro" id="IPR013785">
    <property type="entry name" value="Aldolase_TIM"/>
</dbReference>
<feature type="domain" description="Pyruvate carboxyltransferase" evidence="2">
    <location>
        <begin position="4"/>
        <end position="245"/>
    </location>
</feature>